<reference evidence="1 2" key="1">
    <citation type="submission" date="2012-10" db="EMBL/GenBank/DDBJ databases">
        <authorList>
            <person name="Genoscope - CEA"/>
        </authorList>
    </citation>
    <scope>NUCLEOTIDE SEQUENCE [LARGE SCALE GENOMIC DNA]</scope>
    <source>
        <strain evidence="2">AM13 / DSM 14728</strain>
    </source>
</reference>
<dbReference type="EMBL" id="FO203522">
    <property type="protein sequence ID" value="CCO23176.1"/>
    <property type="molecule type" value="Genomic_DNA"/>
</dbReference>
<dbReference type="KEGG" id="dhy:DESAM_20889"/>
<organism evidence="1 2">
    <name type="scientific">Maridesulfovibrio hydrothermalis AM13 = DSM 14728</name>
    <dbReference type="NCBI Taxonomy" id="1121451"/>
    <lineage>
        <taxon>Bacteria</taxon>
        <taxon>Pseudomonadati</taxon>
        <taxon>Thermodesulfobacteriota</taxon>
        <taxon>Desulfovibrionia</taxon>
        <taxon>Desulfovibrionales</taxon>
        <taxon>Desulfovibrionaceae</taxon>
        <taxon>Maridesulfovibrio</taxon>
    </lineage>
</organism>
<dbReference type="AlphaFoldDB" id="L0RC88"/>
<evidence type="ECO:0000313" key="2">
    <source>
        <dbReference type="Proteomes" id="UP000010808"/>
    </source>
</evidence>
<proteinExistence type="predicted"/>
<sequence>MYGSIRGRMGVCSFLFRIKGRQSCIIFTEMGYICPYSGPYIQPQRGIKVAPYVHGCAMPAAFRCIIKAGLGFDTGSVAVAEVTAELAVKVDWLACGKFTGGAAAERKNHD</sequence>
<name>L0RC88_9BACT</name>
<dbReference type="HOGENOM" id="CLU_2166886_0_0_7"/>
<evidence type="ECO:0000313" key="1">
    <source>
        <dbReference type="EMBL" id="CCO23176.1"/>
    </source>
</evidence>
<gene>
    <name evidence="1" type="ORF">DESAM_20889</name>
</gene>
<keyword evidence="2" id="KW-1185">Reference proteome</keyword>
<accession>L0RC88</accession>
<protein>
    <submittedName>
        <fullName evidence="1">Uncharacterized protein</fullName>
    </submittedName>
</protein>
<dbReference type="Proteomes" id="UP000010808">
    <property type="component" value="Chromosome"/>
</dbReference>